<dbReference type="Proteomes" id="UP000254331">
    <property type="component" value="Unassembled WGS sequence"/>
</dbReference>
<sequence>MEFVFTKITKDDWPFFSSLYGSEKAMQFISVLMTKEQIREAFNSRLPEWNLSSSHWLCFVIRSKINNTCLGLTGLRLIYQGGEVIAEVGYILSPEKTGKSIGTKSLAQLLNLPELASLKKFQAIVTAGNIASERVLEKNGFILTEILKNNYVIGDVIFDDHVYTLIK</sequence>
<feature type="domain" description="N-acetyltransferase" evidence="1">
    <location>
        <begin position="3"/>
        <end position="167"/>
    </location>
</feature>
<accession>A0A379F4F3</accession>
<evidence type="ECO:0000259" key="1">
    <source>
        <dbReference type="PROSITE" id="PS51186"/>
    </source>
</evidence>
<name>A0A379F4F3_PROVU</name>
<dbReference type="InterPro" id="IPR051531">
    <property type="entry name" value="N-acetyltransferase"/>
</dbReference>
<proteinExistence type="predicted"/>
<reference evidence="2 3" key="1">
    <citation type="submission" date="2018-06" db="EMBL/GenBank/DDBJ databases">
        <authorList>
            <consortium name="Pathogen Informatics"/>
            <person name="Doyle S."/>
        </authorList>
    </citation>
    <scope>NUCLEOTIDE SEQUENCE [LARGE SCALE GENOMIC DNA]</scope>
    <source>
        <strain evidence="2 3">NCTC10376</strain>
    </source>
</reference>
<dbReference type="Gene3D" id="3.40.630.30">
    <property type="match status" value="1"/>
</dbReference>
<dbReference type="AlphaFoldDB" id="A0A379F4F3"/>
<gene>
    <name evidence="2" type="ORF">NCTC10376_00324</name>
</gene>
<dbReference type="SUPFAM" id="SSF55729">
    <property type="entry name" value="Acyl-CoA N-acyltransferases (Nat)"/>
    <property type="match status" value="1"/>
</dbReference>
<organism evidence="2 3">
    <name type="scientific">Proteus vulgaris</name>
    <dbReference type="NCBI Taxonomy" id="585"/>
    <lineage>
        <taxon>Bacteria</taxon>
        <taxon>Pseudomonadati</taxon>
        <taxon>Pseudomonadota</taxon>
        <taxon>Gammaproteobacteria</taxon>
        <taxon>Enterobacterales</taxon>
        <taxon>Morganellaceae</taxon>
        <taxon>Proteus</taxon>
    </lineage>
</organism>
<dbReference type="PANTHER" id="PTHR43792:SF1">
    <property type="entry name" value="N-ACETYLTRANSFERASE DOMAIN-CONTAINING PROTEIN"/>
    <property type="match status" value="1"/>
</dbReference>
<dbReference type="InterPro" id="IPR016181">
    <property type="entry name" value="Acyl_CoA_acyltransferase"/>
</dbReference>
<keyword evidence="2" id="KW-0808">Transferase</keyword>
<dbReference type="RefSeq" id="WP_115370336.1">
    <property type="nucleotide sequence ID" value="NZ_JADSTZ010000002.1"/>
</dbReference>
<dbReference type="EMBL" id="UGTW01000001">
    <property type="protein sequence ID" value="SUC14518.1"/>
    <property type="molecule type" value="Genomic_DNA"/>
</dbReference>
<protein>
    <submittedName>
        <fullName evidence="2">Predicted acetyltransferase</fullName>
    </submittedName>
</protein>
<dbReference type="PANTHER" id="PTHR43792">
    <property type="entry name" value="GNAT FAMILY, PUTATIVE (AFU_ORTHOLOGUE AFUA_3G00765)-RELATED-RELATED"/>
    <property type="match status" value="1"/>
</dbReference>
<dbReference type="InterPro" id="IPR000182">
    <property type="entry name" value="GNAT_dom"/>
</dbReference>
<dbReference type="GO" id="GO:0016747">
    <property type="term" value="F:acyltransferase activity, transferring groups other than amino-acyl groups"/>
    <property type="evidence" value="ECO:0007669"/>
    <property type="project" value="InterPro"/>
</dbReference>
<dbReference type="Pfam" id="PF13302">
    <property type="entry name" value="Acetyltransf_3"/>
    <property type="match status" value="1"/>
</dbReference>
<evidence type="ECO:0000313" key="3">
    <source>
        <dbReference type="Proteomes" id="UP000254331"/>
    </source>
</evidence>
<dbReference type="PROSITE" id="PS51186">
    <property type="entry name" value="GNAT"/>
    <property type="match status" value="1"/>
</dbReference>
<evidence type="ECO:0000313" key="2">
    <source>
        <dbReference type="EMBL" id="SUC14518.1"/>
    </source>
</evidence>